<dbReference type="VEuPathDB" id="VectorBase:ISCI023245"/>
<gene>
    <name evidence="1" type="ORF">IscW_ISCW023245</name>
</gene>
<organism>
    <name type="scientific">Ixodes scapularis</name>
    <name type="common">Black-legged tick</name>
    <name type="synonym">Deer tick</name>
    <dbReference type="NCBI Taxonomy" id="6945"/>
    <lineage>
        <taxon>Eukaryota</taxon>
        <taxon>Metazoa</taxon>
        <taxon>Ecdysozoa</taxon>
        <taxon>Arthropoda</taxon>
        <taxon>Chelicerata</taxon>
        <taxon>Arachnida</taxon>
        <taxon>Acari</taxon>
        <taxon>Parasitiformes</taxon>
        <taxon>Ixodida</taxon>
        <taxon>Ixodoidea</taxon>
        <taxon>Ixodidae</taxon>
        <taxon>Ixodinae</taxon>
        <taxon>Ixodes</taxon>
    </lineage>
</organism>
<dbReference type="EMBL" id="DS948226">
    <property type="protein sequence ID" value="EEC18772.1"/>
    <property type="molecule type" value="Genomic_DNA"/>
</dbReference>
<protein>
    <submittedName>
        <fullName evidence="1">Uncharacterized protein</fullName>
    </submittedName>
</protein>
<dbReference type="PaxDb" id="6945-B7QIV0"/>
<proteinExistence type="predicted"/>
<dbReference type="AlphaFoldDB" id="B7QIV0"/>
<evidence type="ECO:0000313" key="1">
    <source>
        <dbReference type="EMBL" id="EEC18772.1"/>
    </source>
</evidence>
<sequence length="149" mass="16252">PSESAILPSRTKETCRALMLPICMRAPAEPVASLRRLVARRPSLPQTGTRPPLPSPDIPLLTRPFSLNILSVFFLKLSCSTSFLIKECLFPNVYPVFSLPTPLSPISLSRSSGSSSDPSFLLPLISSHLSLFLSPNTSFPQGLPHFHSL</sequence>
<dbReference type="VEuPathDB" id="VectorBase:ISCW023245"/>
<name>B7QIV0_IXOSC</name>
<reference evidence="1" key="1">
    <citation type="submission" date="2008-03" db="EMBL/GenBank/DDBJ databases">
        <title>Annotation of Ixodes scapularis.</title>
        <authorList>
            <consortium name="Ixodes scapularis Genome Project Consortium"/>
            <person name="Caler E."/>
            <person name="Hannick L.I."/>
            <person name="Bidwell S."/>
            <person name="Joardar V."/>
            <person name="Thiagarajan M."/>
            <person name="Amedeo P."/>
            <person name="Galinsky K.J."/>
            <person name="Schobel S."/>
            <person name="Inman J."/>
            <person name="Hostetler J."/>
            <person name="Miller J."/>
            <person name="Hammond M."/>
            <person name="Megy K."/>
            <person name="Lawson D."/>
            <person name="Kodira C."/>
            <person name="Sutton G."/>
            <person name="Meyer J."/>
            <person name="Hill C.A."/>
            <person name="Birren B."/>
            <person name="Nene V."/>
            <person name="Collins F."/>
            <person name="Alarcon-Chaidez F."/>
            <person name="Wikel S."/>
            <person name="Strausberg R."/>
        </authorList>
    </citation>
    <scope>NUCLEOTIDE SEQUENCE [LARGE SCALE GENOMIC DNA]</scope>
    <source>
        <strain evidence="1">Wikel colony</strain>
    </source>
</reference>
<accession>B7QIV0</accession>
<dbReference type="HOGENOM" id="CLU_1763416_0_0_1"/>
<feature type="non-terminal residue" evidence="1">
    <location>
        <position position="1"/>
    </location>
</feature>
<feature type="non-terminal residue" evidence="1">
    <location>
        <position position="149"/>
    </location>
</feature>